<evidence type="ECO:0000313" key="13">
    <source>
        <dbReference type="Proteomes" id="UP000824220"/>
    </source>
</evidence>
<feature type="transmembrane region" description="Helical" evidence="10">
    <location>
        <begin position="40"/>
        <end position="60"/>
    </location>
</feature>
<evidence type="ECO:0000256" key="6">
    <source>
        <dbReference type="ARBA" id="ARBA00022777"/>
    </source>
</evidence>
<sequence>MTTTDAAEPGSPEGPGSAALELPRPPGLFRRWIDRHPRTVDTLIAVFTAGVPALLSPVLLVTGETLAAIVVGVGSAALFVGTLFRRRVPFLLLAAAGLIAYLPTSGMGLGMISTWVALYSIAVFRSARQAWIGFGIATVLWFGIFTLDGRVALMTSDAVLTGIGWLQLLGYLVQASIVMLVPTLIGLWVGGRRRYERALIARAEDLARERDQRARLAVGEERTRIAREMHDIVSHSLTVMITLSEGAAAQAETGSDLAPDAMRRVAETGRESLAEMRRLLGVLRTPGSAAELAPQPGADGIGSLIAQFRDAGMPVTWRGEGEPIPPGSVSLAAYRIVQESLTNVLRHAPGTRRVDVVSRNADGVITLTIDNDTTHDPAPSDGSGRGLVGMRERAALTGGSLDAGPRPDGRWRVTAVLDIVGES</sequence>
<keyword evidence="7" id="KW-0067">ATP-binding</keyword>
<keyword evidence="10" id="KW-1133">Transmembrane helix</keyword>
<dbReference type="GO" id="GO:0016020">
    <property type="term" value="C:membrane"/>
    <property type="evidence" value="ECO:0007669"/>
    <property type="project" value="InterPro"/>
</dbReference>
<reference evidence="12" key="1">
    <citation type="journal article" date="2021" name="PeerJ">
        <title>Extensive microbial diversity within the chicken gut microbiome revealed by metagenomics and culture.</title>
        <authorList>
            <person name="Gilroy R."/>
            <person name="Ravi A."/>
            <person name="Getino M."/>
            <person name="Pursley I."/>
            <person name="Horton D.L."/>
            <person name="Alikhan N.F."/>
            <person name="Baker D."/>
            <person name="Gharbi K."/>
            <person name="Hall N."/>
            <person name="Watson M."/>
            <person name="Adriaenssens E.M."/>
            <person name="Foster-Nyarko E."/>
            <person name="Jarju S."/>
            <person name="Secka A."/>
            <person name="Antonio M."/>
            <person name="Oren A."/>
            <person name="Chaudhuri R.R."/>
            <person name="La Ragione R."/>
            <person name="Hildebrand F."/>
            <person name="Pallen M.J."/>
        </authorList>
    </citation>
    <scope>NUCLEOTIDE SEQUENCE</scope>
    <source>
        <strain evidence="12">ChiHjej8B7-3636</strain>
    </source>
</reference>
<evidence type="ECO:0000256" key="7">
    <source>
        <dbReference type="ARBA" id="ARBA00022840"/>
    </source>
</evidence>
<evidence type="ECO:0000256" key="2">
    <source>
        <dbReference type="ARBA" id="ARBA00012438"/>
    </source>
</evidence>
<keyword evidence="3" id="KW-0597">Phosphoprotein</keyword>
<evidence type="ECO:0000256" key="5">
    <source>
        <dbReference type="ARBA" id="ARBA00022741"/>
    </source>
</evidence>
<feature type="transmembrane region" description="Helical" evidence="10">
    <location>
        <begin position="66"/>
        <end position="84"/>
    </location>
</feature>
<protein>
    <recommendedName>
        <fullName evidence="2">histidine kinase</fullName>
        <ecNumber evidence="2">2.7.13.3</ecNumber>
    </recommendedName>
</protein>
<evidence type="ECO:0000256" key="9">
    <source>
        <dbReference type="SAM" id="MobiDB-lite"/>
    </source>
</evidence>
<dbReference type="InterPro" id="IPR011712">
    <property type="entry name" value="Sig_transdc_His_kin_sub3_dim/P"/>
</dbReference>
<dbReference type="AlphaFoldDB" id="A0A9D2KGU5"/>
<dbReference type="InterPro" id="IPR050482">
    <property type="entry name" value="Sensor_HK_TwoCompSys"/>
</dbReference>
<dbReference type="GO" id="GO:0005524">
    <property type="term" value="F:ATP binding"/>
    <property type="evidence" value="ECO:0007669"/>
    <property type="project" value="UniProtKB-KW"/>
</dbReference>
<evidence type="ECO:0000256" key="1">
    <source>
        <dbReference type="ARBA" id="ARBA00000085"/>
    </source>
</evidence>
<dbReference type="EMBL" id="DXAM01000082">
    <property type="protein sequence ID" value="HJA04365.1"/>
    <property type="molecule type" value="Genomic_DNA"/>
</dbReference>
<keyword evidence="5" id="KW-0547">Nucleotide-binding</keyword>
<keyword evidence="10" id="KW-0472">Membrane</keyword>
<organism evidence="12 13">
    <name type="scientific">Candidatus Microbacterium stercoravium</name>
    <dbReference type="NCBI Taxonomy" id="2838697"/>
    <lineage>
        <taxon>Bacteria</taxon>
        <taxon>Bacillati</taxon>
        <taxon>Actinomycetota</taxon>
        <taxon>Actinomycetes</taxon>
        <taxon>Micrococcales</taxon>
        <taxon>Microbacteriaceae</taxon>
        <taxon>Microbacterium</taxon>
    </lineage>
</organism>
<dbReference type="Gene3D" id="1.20.5.1930">
    <property type="match status" value="1"/>
</dbReference>
<dbReference type="InterPro" id="IPR036890">
    <property type="entry name" value="HATPase_C_sf"/>
</dbReference>
<dbReference type="Pfam" id="PF07730">
    <property type="entry name" value="HisKA_3"/>
    <property type="match status" value="1"/>
</dbReference>
<dbReference type="SUPFAM" id="SSF55874">
    <property type="entry name" value="ATPase domain of HSP90 chaperone/DNA topoisomerase II/histidine kinase"/>
    <property type="match status" value="1"/>
</dbReference>
<dbReference type="GO" id="GO:0000155">
    <property type="term" value="F:phosphorelay sensor kinase activity"/>
    <property type="evidence" value="ECO:0007669"/>
    <property type="project" value="InterPro"/>
</dbReference>
<evidence type="ECO:0000256" key="8">
    <source>
        <dbReference type="ARBA" id="ARBA00023012"/>
    </source>
</evidence>
<evidence type="ECO:0000256" key="4">
    <source>
        <dbReference type="ARBA" id="ARBA00022679"/>
    </source>
</evidence>
<dbReference type="CDD" id="cd16917">
    <property type="entry name" value="HATPase_UhpB-NarQ-NarX-like"/>
    <property type="match status" value="1"/>
</dbReference>
<feature type="transmembrane region" description="Helical" evidence="10">
    <location>
        <begin position="130"/>
        <end position="147"/>
    </location>
</feature>
<proteinExistence type="predicted"/>
<comment type="catalytic activity">
    <reaction evidence="1">
        <text>ATP + protein L-histidine = ADP + protein N-phospho-L-histidine.</text>
        <dbReference type="EC" id="2.7.13.3"/>
    </reaction>
</comment>
<feature type="domain" description="Signal transduction histidine kinase subgroup 3 dimerisation and phosphoacceptor" evidence="11">
    <location>
        <begin position="221"/>
        <end position="286"/>
    </location>
</feature>
<gene>
    <name evidence="12" type="ORF">H9800_05835</name>
</gene>
<reference evidence="12" key="2">
    <citation type="submission" date="2021-04" db="EMBL/GenBank/DDBJ databases">
        <authorList>
            <person name="Gilroy R."/>
        </authorList>
    </citation>
    <scope>NUCLEOTIDE SEQUENCE</scope>
    <source>
        <strain evidence="12">ChiHjej8B7-3636</strain>
    </source>
</reference>
<feature type="transmembrane region" description="Helical" evidence="10">
    <location>
        <begin position="91"/>
        <end position="118"/>
    </location>
</feature>
<dbReference type="Gene3D" id="3.30.565.10">
    <property type="entry name" value="Histidine kinase-like ATPase, C-terminal domain"/>
    <property type="match status" value="1"/>
</dbReference>
<keyword evidence="8" id="KW-0902">Two-component regulatory system</keyword>
<evidence type="ECO:0000313" key="12">
    <source>
        <dbReference type="EMBL" id="HJA04365.1"/>
    </source>
</evidence>
<dbReference type="PANTHER" id="PTHR24421:SF10">
    <property type="entry name" value="NITRATE_NITRITE SENSOR PROTEIN NARQ"/>
    <property type="match status" value="1"/>
</dbReference>
<accession>A0A9D2KGU5</accession>
<dbReference type="GO" id="GO:0046983">
    <property type="term" value="F:protein dimerization activity"/>
    <property type="evidence" value="ECO:0007669"/>
    <property type="project" value="InterPro"/>
</dbReference>
<evidence type="ECO:0000256" key="3">
    <source>
        <dbReference type="ARBA" id="ARBA00022553"/>
    </source>
</evidence>
<comment type="caution">
    <text evidence="12">The sequence shown here is derived from an EMBL/GenBank/DDBJ whole genome shotgun (WGS) entry which is preliminary data.</text>
</comment>
<evidence type="ECO:0000256" key="10">
    <source>
        <dbReference type="SAM" id="Phobius"/>
    </source>
</evidence>
<feature type="region of interest" description="Disordered" evidence="9">
    <location>
        <begin position="1"/>
        <end position="23"/>
    </location>
</feature>
<dbReference type="EC" id="2.7.13.3" evidence="2"/>
<keyword evidence="10" id="KW-0812">Transmembrane</keyword>
<feature type="transmembrane region" description="Helical" evidence="10">
    <location>
        <begin position="168"/>
        <end position="189"/>
    </location>
</feature>
<dbReference type="PANTHER" id="PTHR24421">
    <property type="entry name" value="NITRATE/NITRITE SENSOR PROTEIN NARX-RELATED"/>
    <property type="match status" value="1"/>
</dbReference>
<keyword evidence="4" id="KW-0808">Transferase</keyword>
<name>A0A9D2KGU5_9MICO</name>
<keyword evidence="6 12" id="KW-0418">Kinase</keyword>
<evidence type="ECO:0000259" key="11">
    <source>
        <dbReference type="Pfam" id="PF07730"/>
    </source>
</evidence>
<dbReference type="Proteomes" id="UP000824220">
    <property type="component" value="Unassembled WGS sequence"/>
</dbReference>